<sequence>MRTDVEDVMAYCQGVKSIDEVLDTLLEPVHHYKSESERRTVYEVWLIIVKAAEETPFQEQEPIVCLCETLKQRKVPIDEESKRDWRLNDDELDDDSQPPPFLGAIIREELDIVSDHSDAYINLCAFSAYLTICSTANLGDYCLHALWMIREAFEDHESIADLVLHQSITKIRAARVWLQIAGSRLNKACLENEEFFGKMGTIGKGAQSELDESIKGFTIGRWQFWHSRIEGLYQTSRLDDEMRQECKLALQAMNESGR</sequence>
<dbReference type="AlphaFoldDB" id="A0A316VEX4"/>
<dbReference type="Proteomes" id="UP000245771">
    <property type="component" value="Unassembled WGS sequence"/>
</dbReference>
<dbReference type="GeneID" id="37023953"/>
<evidence type="ECO:0000313" key="2">
    <source>
        <dbReference type="Proteomes" id="UP000245771"/>
    </source>
</evidence>
<accession>A0A316VEX4</accession>
<gene>
    <name evidence="1" type="ORF">FA14DRAFT_31653</name>
</gene>
<proteinExistence type="predicted"/>
<keyword evidence="2" id="KW-1185">Reference proteome</keyword>
<dbReference type="InterPro" id="IPR053204">
    <property type="entry name" value="Oxopyrrolidines_Biosynth-assoc"/>
</dbReference>
<dbReference type="STRING" id="1280837.A0A316VEX4"/>
<dbReference type="RefSeq" id="XP_025354853.1">
    <property type="nucleotide sequence ID" value="XM_025502172.1"/>
</dbReference>
<dbReference type="OrthoDB" id="3350591at2759"/>
<dbReference type="Pfam" id="PF12311">
    <property type="entry name" value="DUF3632"/>
    <property type="match status" value="1"/>
</dbReference>
<dbReference type="InterPro" id="IPR022085">
    <property type="entry name" value="OpdG"/>
</dbReference>
<name>A0A316VEX4_9BASI</name>
<organism evidence="1 2">
    <name type="scientific">Meira miltonrushii</name>
    <dbReference type="NCBI Taxonomy" id="1280837"/>
    <lineage>
        <taxon>Eukaryota</taxon>
        <taxon>Fungi</taxon>
        <taxon>Dikarya</taxon>
        <taxon>Basidiomycota</taxon>
        <taxon>Ustilaginomycotina</taxon>
        <taxon>Exobasidiomycetes</taxon>
        <taxon>Exobasidiales</taxon>
        <taxon>Brachybasidiaceae</taxon>
        <taxon>Meira</taxon>
    </lineage>
</organism>
<protein>
    <submittedName>
        <fullName evidence="1">Uncharacterized protein</fullName>
    </submittedName>
</protein>
<dbReference type="InParanoid" id="A0A316VEX4"/>
<dbReference type="PANTHER" id="PTHR38797">
    <property type="entry name" value="NUCLEAR PORE COMPLEX PROTEIN NUP85-RELATED"/>
    <property type="match status" value="1"/>
</dbReference>
<reference evidence="1 2" key="1">
    <citation type="journal article" date="2018" name="Mol. Biol. Evol.">
        <title>Broad Genomic Sampling Reveals a Smut Pathogenic Ancestry of the Fungal Clade Ustilaginomycotina.</title>
        <authorList>
            <person name="Kijpornyongpan T."/>
            <person name="Mondo S.J."/>
            <person name="Barry K."/>
            <person name="Sandor L."/>
            <person name="Lee J."/>
            <person name="Lipzen A."/>
            <person name="Pangilinan J."/>
            <person name="LaButti K."/>
            <person name="Hainaut M."/>
            <person name="Henrissat B."/>
            <person name="Grigoriev I.V."/>
            <person name="Spatafora J.W."/>
            <person name="Aime M.C."/>
        </authorList>
    </citation>
    <scope>NUCLEOTIDE SEQUENCE [LARGE SCALE GENOMIC DNA]</scope>
    <source>
        <strain evidence="1 2">MCA 3882</strain>
    </source>
</reference>
<dbReference type="EMBL" id="KZ819603">
    <property type="protein sequence ID" value="PWN34551.1"/>
    <property type="molecule type" value="Genomic_DNA"/>
</dbReference>
<evidence type="ECO:0000313" key="1">
    <source>
        <dbReference type="EMBL" id="PWN34551.1"/>
    </source>
</evidence>